<organism evidence="2 3">
    <name type="scientific">Thalassobacillus hwangdonensis</name>
    <dbReference type="NCBI Taxonomy" id="546108"/>
    <lineage>
        <taxon>Bacteria</taxon>
        <taxon>Bacillati</taxon>
        <taxon>Bacillota</taxon>
        <taxon>Bacilli</taxon>
        <taxon>Bacillales</taxon>
        <taxon>Bacillaceae</taxon>
        <taxon>Thalassobacillus</taxon>
    </lineage>
</organism>
<evidence type="ECO:0000256" key="1">
    <source>
        <dbReference type="SAM" id="Phobius"/>
    </source>
</evidence>
<dbReference type="Proteomes" id="UP001596990">
    <property type="component" value="Unassembled WGS sequence"/>
</dbReference>
<accession>A0ABW3L3T4</accession>
<sequence length="157" mass="18005">MKNITLFVGCVMVVLLPVTAHAELLLIAEGSAGMFSYEVKMTEHQKMIWMIEKQDRVLYFNETPWNQQHLEDYKSAIDVVHKERLKLIITLIYLIGAIVALFAGSKLKVRSSRLMYYALVTLFCMITIYTIIHSSVQLTDAYHLANECFALLEQMVA</sequence>
<evidence type="ECO:0000313" key="3">
    <source>
        <dbReference type="Proteomes" id="UP001596990"/>
    </source>
</evidence>
<gene>
    <name evidence="2" type="ORF">ACFQ2J_11520</name>
</gene>
<keyword evidence="1" id="KW-0812">Transmembrane</keyword>
<protein>
    <submittedName>
        <fullName evidence="2">Uncharacterized protein</fullName>
    </submittedName>
</protein>
<evidence type="ECO:0000313" key="2">
    <source>
        <dbReference type="EMBL" id="MFD1019803.1"/>
    </source>
</evidence>
<keyword evidence="1" id="KW-0472">Membrane</keyword>
<dbReference type="RefSeq" id="WP_386060296.1">
    <property type="nucleotide sequence ID" value="NZ_JBHTKL010000005.1"/>
</dbReference>
<name>A0ABW3L3T4_9BACI</name>
<keyword evidence="3" id="KW-1185">Reference proteome</keyword>
<feature type="transmembrane region" description="Helical" evidence="1">
    <location>
        <begin position="85"/>
        <end position="102"/>
    </location>
</feature>
<reference evidence="3" key="1">
    <citation type="journal article" date="2019" name="Int. J. Syst. Evol. Microbiol.">
        <title>The Global Catalogue of Microorganisms (GCM) 10K type strain sequencing project: providing services to taxonomists for standard genome sequencing and annotation.</title>
        <authorList>
            <consortium name="The Broad Institute Genomics Platform"/>
            <consortium name="The Broad Institute Genome Sequencing Center for Infectious Disease"/>
            <person name="Wu L."/>
            <person name="Ma J."/>
        </authorList>
    </citation>
    <scope>NUCLEOTIDE SEQUENCE [LARGE SCALE GENOMIC DNA]</scope>
    <source>
        <strain evidence="3">CCUG 56607</strain>
    </source>
</reference>
<proteinExistence type="predicted"/>
<keyword evidence="1" id="KW-1133">Transmembrane helix</keyword>
<comment type="caution">
    <text evidence="2">The sequence shown here is derived from an EMBL/GenBank/DDBJ whole genome shotgun (WGS) entry which is preliminary data.</text>
</comment>
<dbReference type="EMBL" id="JBHTKL010000005">
    <property type="protein sequence ID" value="MFD1019803.1"/>
    <property type="molecule type" value="Genomic_DNA"/>
</dbReference>
<feature type="transmembrane region" description="Helical" evidence="1">
    <location>
        <begin position="114"/>
        <end position="132"/>
    </location>
</feature>